<dbReference type="PROSITE" id="PS50109">
    <property type="entry name" value="HIS_KIN"/>
    <property type="match status" value="1"/>
</dbReference>
<evidence type="ECO:0000259" key="5">
    <source>
        <dbReference type="PROSITE" id="PS50109"/>
    </source>
</evidence>
<feature type="domain" description="Histidine kinase" evidence="5">
    <location>
        <begin position="1"/>
        <end position="205"/>
    </location>
</feature>
<evidence type="ECO:0000313" key="7">
    <source>
        <dbReference type="Proteomes" id="UP001179181"/>
    </source>
</evidence>
<evidence type="ECO:0000256" key="3">
    <source>
        <dbReference type="ARBA" id="ARBA00022679"/>
    </source>
</evidence>
<evidence type="ECO:0000256" key="1">
    <source>
        <dbReference type="ARBA" id="ARBA00000085"/>
    </source>
</evidence>
<organism evidence="6 7">
    <name type="scientific">Dyadobacter arcticus</name>
    <dbReference type="NCBI Taxonomy" id="1078754"/>
    <lineage>
        <taxon>Bacteria</taxon>
        <taxon>Pseudomonadati</taxon>
        <taxon>Bacteroidota</taxon>
        <taxon>Cytophagia</taxon>
        <taxon>Cytophagales</taxon>
        <taxon>Spirosomataceae</taxon>
        <taxon>Dyadobacter</taxon>
    </lineage>
</organism>
<protein>
    <recommendedName>
        <fullName evidence="2">histidine kinase</fullName>
        <ecNumber evidence="2">2.7.13.3</ecNumber>
    </recommendedName>
</protein>
<keyword evidence="7" id="KW-1185">Reference proteome</keyword>
<dbReference type="SMART" id="SM00387">
    <property type="entry name" value="HATPase_c"/>
    <property type="match status" value="1"/>
</dbReference>
<dbReference type="RefSeq" id="WP_167274633.1">
    <property type="nucleotide sequence ID" value="NZ_JAASQJ010000004.1"/>
</dbReference>
<evidence type="ECO:0000256" key="2">
    <source>
        <dbReference type="ARBA" id="ARBA00012438"/>
    </source>
</evidence>
<keyword evidence="3" id="KW-0808">Transferase</keyword>
<accession>A0ABX0UQF0</accession>
<dbReference type="SUPFAM" id="SSF55874">
    <property type="entry name" value="ATPase domain of HSP90 chaperone/DNA topoisomerase II/histidine kinase"/>
    <property type="match status" value="1"/>
</dbReference>
<dbReference type="Proteomes" id="UP001179181">
    <property type="component" value="Unassembled WGS sequence"/>
</dbReference>
<dbReference type="InterPro" id="IPR050351">
    <property type="entry name" value="BphY/WalK/GraS-like"/>
</dbReference>
<gene>
    <name evidence="6" type="ORF">FHS68_004398</name>
</gene>
<name>A0ABX0UQF0_9BACT</name>
<keyword evidence="4 6" id="KW-0418">Kinase</keyword>
<comment type="catalytic activity">
    <reaction evidence="1">
        <text>ATP + protein L-histidine = ADP + protein N-phospho-L-histidine.</text>
        <dbReference type="EC" id="2.7.13.3"/>
    </reaction>
</comment>
<reference evidence="6 7" key="1">
    <citation type="submission" date="2020-03" db="EMBL/GenBank/DDBJ databases">
        <title>Genomic Encyclopedia of Type Strains, Phase IV (KMG-IV): sequencing the most valuable type-strain genomes for metagenomic binning, comparative biology and taxonomic classification.</title>
        <authorList>
            <person name="Goeker M."/>
        </authorList>
    </citation>
    <scope>NUCLEOTIDE SEQUENCE [LARGE SCALE GENOMIC DNA]</scope>
    <source>
        <strain evidence="6 7">DSM 102865</strain>
    </source>
</reference>
<dbReference type="EMBL" id="JAASQJ010000004">
    <property type="protein sequence ID" value="NIJ55211.1"/>
    <property type="molecule type" value="Genomic_DNA"/>
</dbReference>
<dbReference type="GO" id="GO:0016301">
    <property type="term" value="F:kinase activity"/>
    <property type="evidence" value="ECO:0007669"/>
    <property type="project" value="UniProtKB-KW"/>
</dbReference>
<comment type="caution">
    <text evidence="6">The sequence shown here is derived from an EMBL/GenBank/DDBJ whole genome shotgun (WGS) entry which is preliminary data.</text>
</comment>
<dbReference type="Pfam" id="PF02518">
    <property type="entry name" value="HATPase_c"/>
    <property type="match status" value="1"/>
</dbReference>
<dbReference type="PRINTS" id="PR00344">
    <property type="entry name" value="BCTRLSENSOR"/>
</dbReference>
<evidence type="ECO:0000313" key="6">
    <source>
        <dbReference type="EMBL" id="NIJ55211.1"/>
    </source>
</evidence>
<evidence type="ECO:0000256" key="4">
    <source>
        <dbReference type="ARBA" id="ARBA00022777"/>
    </source>
</evidence>
<sequence>MSNAIGLVDALGSIEPNSAMHKEVYTHVKSSLQQLDQVIKDLDMILSVRNREGLPDQQDVLLEQIVGQVIQDLRDDINKCRGTVKVSIPSGFLIRTNQANLYSIFFNLLSNTIKYRAEQRPLRVELTAKETAGHGKLITISDNGLGIDLEKVGENMFKLYKRFHPQHSGRGLGLYLVKMHIESIGGQIKVSSQPDQGATFKITLL</sequence>
<dbReference type="PANTHER" id="PTHR42878">
    <property type="entry name" value="TWO-COMPONENT HISTIDINE KINASE"/>
    <property type="match status" value="1"/>
</dbReference>
<dbReference type="Gene3D" id="3.30.565.10">
    <property type="entry name" value="Histidine kinase-like ATPase, C-terminal domain"/>
    <property type="match status" value="1"/>
</dbReference>
<dbReference type="InterPro" id="IPR003594">
    <property type="entry name" value="HATPase_dom"/>
</dbReference>
<dbReference type="InterPro" id="IPR004358">
    <property type="entry name" value="Sig_transdc_His_kin-like_C"/>
</dbReference>
<proteinExistence type="predicted"/>
<dbReference type="EC" id="2.7.13.3" evidence="2"/>
<dbReference type="InterPro" id="IPR005467">
    <property type="entry name" value="His_kinase_dom"/>
</dbReference>
<dbReference type="PANTHER" id="PTHR42878:SF15">
    <property type="entry name" value="BACTERIOPHYTOCHROME"/>
    <property type="match status" value="1"/>
</dbReference>
<dbReference type="InterPro" id="IPR036890">
    <property type="entry name" value="HATPase_C_sf"/>
</dbReference>